<dbReference type="KEGG" id="dpr:Despr_1984"/>
<proteinExistence type="predicted"/>
<evidence type="ECO:0008006" key="3">
    <source>
        <dbReference type="Google" id="ProtNLM"/>
    </source>
</evidence>
<dbReference type="EMBL" id="CP002364">
    <property type="protein sequence ID" value="ADW18132.1"/>
    <property type="molecule type" value="Genomic_DNA"/>
</dbReference>
<gene>
    <name evidence="1" type="ordered locus">Despr_1984</name>
</gene>
<sequence length="412" mass="45278">MDIRVEQGCPQCGAAVVLSETDHLLVCPFCGSRNYLQANGPSRYVLPMAGGVSSNGLLLAPYLRFKGTIYLVTDQGIDHRVIDTTQAANPVPGLPPSLGLRPQAMELRRIDPETGNRYLPQSIGANAILEKAAAVGNLVTPGGEGFHHRAYIGENLSYIYLPLVARDHGLYDGVTDSRLADLAELAGHPLQGRRHDEAWRVRFLATLCPQCGAGLQGEGDCQVMTCANCQTAWSFGAEGLSRVDWWLQPGDSTIPLYLPFWKVTAHIPALSIYSFADFVERTNQPFLPRPSWRERAMSLWIPAVKLRPKIFLQAARQATLGQWRIKPLAGRVLPQLFPVTLAASEARQAVKLVLAAATASPKRIYPFLPQVRLTGVMIQLVYLPCVDKSHDWVQPDTGITIGKNILRFGRSL</sequence>
<keyword evidence="2" id="KW-1185">Reference proteome</keyword>
<dbReference type="AlphaFoldDB" id="A0A7U4DPM1"/>
<dbReference type="RefSeq" id="WP_015724672.1">
    <property type="nucleotide sequence ID" value="NC_014972.1"/>
</dbReference>
<organism evidence="1 2">
    <name type="scientific">Desulfobulbus propionicus (strain ATCC 33891 / DSM 2032 / VKM B-1956 / 1pr3)</name>
    <dbReference type="NCBI Taxonomy" id="577650"/>
    <lineage>
        <taxon>Bacteria</taxon>
        <taxon>Pseudomonadati</taxon>
        <taxon>Thermodesulfobacteriota</taxon>
        <taxon>Desulfobulbia</taxon>
        <taxon>Desulfobulbales</taxon>
        <taxon>Desulfobulbaceae</taxon>
        <taxon>Desulfobulbus</taxon>
    </lineage>
</organism>
<protein>
    <recommendedName>
        <fullName evidence="3">Zinc ribbon domain-containing protein</fullName>
    </recommendedName>
</protein>
<name>A0A7U4DPM1_DESPD</name>
<evidence type="ECO:0000313" key="1">
    <source>
        <dbReference type="EMBL" id="ADW18132.1"/>
    </source>
</evidence>
<evidence type="ECO:0000313" key="2">
    <source>
        <dbReference type="Proteomes" id="UP000006365"/>
    </source>
</evidence>
<dbReference type="Proteomes" id="UP000006365">
    <property type="component" value="Chromosome"/>
</dbReference>
<dbReference type="SUPFAM" id="SSF57850">
    <property type="entry name" value="RING/U-box"/>
    <property type="match status" value="1"/>
</dbReference>
<accession>A0A7U4DPM1</accession>
<reference evidence="1 2" key="1">
    <citation type="journal article" date="2011" name="Stand. Genomic Sci.">
        <title>Complete genome sequence of Desulfobulbus propionicus type strain (1pr3).</title>
        <authorList>
            <person name="Pagani I."/>
            <person name="Lapidus A."/>
            <person name="Nolan M."/>
            <person name="Lucas S."/>
            <person name="Hammon N."/>
            <person name="Deshpande S."/>
            <person name="Cheng J.F."/>
            <person name="Chertkov O."/>
            <person name="Davenport K."/>
            <person name="Tapia R."/>
            <person name="Han C."/>
            <person name="Goodwin L."/>
            <person name="Pitluck S."/>
            <person name="Liolios K."/>
            <person name="Mavromatis K."/>
            <person name="Ivanova N."/>
            <person name="Mikhailova N."/>
            <person name="Pati A."/>
            <person name="Chen A."/>
            <person name="Palaniappan K."/>
            <person name="Land M."/>
            <person name="Hauser L."/>
            <person name="Chang Y.J."/>
            <person name="Jeffries C.D."/>
            <person name="Detter J.C."/>
            <person name="Brambilla E."/>
            <person name="Kannan K.P."/>
            <person name="Djao O.D."/>
            <person name="Rohde M."/>
            <person name="Pukall R."/>
            <person name="Spring S."/>
            <person name="Goker M."/>
            <person name="Sikorski J."/>
            <person name="Woyke T."/>
            <person name="Bristow J."/>
            <person name="Eisen J.A."/>
            <person name="Markowitz V."/>
            <person name="Hugenholtz P."/>
            <person name="Kyrpides N.C."/>
            <person name="Klenk H.P."/>
        </authorList>
    </citation>
    <scope>NUCLEOTIDE SEQUENCE [LARGE SCALE GENOMIC DNA]</scope>
    <source>
        <strain evidence="2">ATCC 33891 / DSM 2032 / 1pr3</strain>
    </source>
</reference>